<dbReference type="Proteomes" id="UP000032735">
    <property type="component" value="Chromosome"/>
</dbReference>
<dbReference type="EMBL" id="FO704551">
    <property type="protein sequence ID" value="CDG20440.1"/>
    <property type="molecule type" value="Genomic_DNA"/>
</dbReference>
<dbReference type="STRING" id="1354304.XPG1_0785"/>
<dbReference type="HOGENOM" id="CLU_116286_0_0_6"/>
<accession>A0A068R2T6</accession>
<dbReference type="RefSeq" id="WP_045957858.1">
    <property type="nucleotide sequence ID" value="NZ_FO704551.1"/>
</dbReference>
<keyword evidence="3" id="KW-1185">Reference proteome</keyword>
<dbReference type="PROSITE" id="PS50943">
    <property type="entry name" value="HTH_CROC1"/>
    <property type="match status" value="1"/>
</dbReference>
<sequence length="204" mass="23533">MYKKQKMEHLRKNLQYLLNSRGETRVSLCDQTGLNRTTLYNILDGRVQRVHFSTIQKVSHFFGVSYGEIEATDIAEKERLDRVVAYEGNMNPSAVPIFMQSECIIPAFFDSKIGALMMERQLTYYFGTGANIVAVLLENDFSEQYDAGDLLIIKRGHYQNNNPKLYFDPTQQQFHINVLHDENGDHLRVIGDIIEARFGYGKKI</sequence>
<evidence type="ECO:0000259" key="1">
    <source>
        <dbReference type="PROSITE" id="PS50943"/>
    </source>
</evidence>
<name>A0A068R2T6_9GAMM</name>
<dbReference type="GO" id="GO:0003677">
    <property type="term" value="F:DNA binding"/>
    <property type="evidence" value="ECO:0007669"/>
    <property type="project" value="InterPro"/>
</dbReference>
<dbReference type="InterPro" id="IPR001387">
    <property type="entry name" value="Cro/C1-type_HTH"/>
</dbReference>
<dbReference type="SUPFAM" id="SSF47413">
    <property type="entry name" value="lambda repressor-like DNA-binding domains"/>
    <property type="match status" value="1"/>
</dbReference>
<reference evidence="2 3" key="1">
    <citation type="submission" date="2013-07" db="EMBL/GenBank/DDBJ databases">
        <authorList>
            <person name="Genoscope - CEA"/>
        </authorList>
    </citation>
    <scope>NUCLEOTIDE SEQUENCE [LARGE SCALE GENOMIC DNA]</scope>
    <source>
        <strain evidence="2 3">G6</strain>
    </source>
</reference>
<dbReference type="KEGG" id="xpo:XPG1_0785"/>
<evidence type="ECO:0000313" key="3">
    <source>
        <dbReference type="Proteomes" id="UP000032735"/>
    </source>
</evidence>
<feature type="domain" description="HTH cro/C1-type" evidence="1">
    <location>
        <begin position="14"/>
        <end position="69"/>
    </location>
</feature>
<proteinExistence type="predicted"/>
<dbReference type="InterPro" id="IPR010982">
    <property type="entry name" value="Lambda_DNA-bd_dom_sf"/>
</dbReference>
<dbReference type="OrthoDB" id="5862269at2"/>
<organism evidence="2 3">
    <name type="scientific">Xenorhabdus poinarii G6</name>
    <dbReference type="NCBI Taxonomy" id="1354304"/>
    <lineage>
        <taxon>Bacteria</taxon>
        <taxon>Pseudomonadati</taxon>
        <taxon>Pseudomonadota</taxon>
        <taxon>Gammaproteobacteria</taxon>
        <taxon>Enterobacterales</taxon>
        <taxon>Morganellaceae</taxon>
        <taxon>Xenorhabdus</taxon>
    </lineage>
</organism>
<gene>
    <name evidence="2" type="ORF">XPG1_0785</name>
</gene>
<protein>
    <submittedName>
        <fullName evidence="2">Putative bacteriophage protein</fullName>
    </submittedName>
</protein>
<dbReference type="Gene3D" id="1.10.260.40">
    <property type="entry name" value="lambda repressor-like DNA-binding domains"/>
    <property type="match status" value="1"/>
</dbReference>
<evidence type="ECO:0000313" key="2">
    <source>
        <dbReference type="EMBL" id="CDG20440.1"/>
    </source>
</evidence>
<dbReference type="Pfam" id="PF13443">
    <property type="entry name" value="HTH_26"/>
    <property type="match status" value="1"/>
</dbReference>
<dbReference type="AlphaFoldDB" id="A0A068R2T6"/>